<comment type="caution">
    <text evidence="1">The sequence shown here is derived from an EMBL/GenBank/DDBJ whole genome shotgun (WGS) entry which is preliminary data.</text>
</comment>
<dbReference type="AlphaFoldDB" id="A0A0L0QTX7"/>
<dbReference type="RefSeq" id="WP_050350417.1">
    <property type="nucleotide sequence ID" value="NZ_CP073011.1"/>
</dbReference>
<dbReference type="EMBL" id="LGTO01000004">
    <property type="protein sequence ID" value="KNE22130.1"/>
    <property type="molecule type" value="Genomic_DNA"/>
</dbReference>
<dbReference type="GO" id="GO:0016787">
    <property type="term" value="F:hydrolase activity"/>
    <property type="evidence" value="ECO:0007669"/>
    <property type="project" value="UniProtKB-KW"/>
</dbReference>
<reference evidence="2" key="1">
    <citation type="submission" date="2015-07" db="EMBL/GenBank/DDBJ databases">
        <title>Fjat-10053 dsm26.</title>
        <authorList>
            <person name="Liu B."/>
            <person name="Wang J."/>
            <person name="Zhu Y."/>
            <person name="Liu G."/>
            <person name="Chen Q."/>
            <person name="Chen Z."/>
            <person name="Lan J."/>
            <person name="Che J."/>
            <person name="Ge C."/>
            <person name="Shi H."/>
            <person name="Pan Z."/>
            <person name="Liu X."/>
        </authorList>
    </citation>
    <scope>NUCLEOTIDE SEQUENCE [LARGE SCALE GENOMIC DNA]</scope>
    <source>
        <strain evidence="2">DSM 26</strain>
    </source>
</reference>
<dbReference type="PATRIC" id="fig|1473.5.peg.3953"/>
<name>A0A0L0QTX7_VIRPA</name>
<organism evidence="1 2">
    <name type="scientific">Virgibacillus pantothenticus</name>
    <dbReference type="NCBI Taxonomy" id="1473"/>
    <lineage>
        <taxon>Bacteria</taxon>
        <taxon>Bacillati</taxon>
        <taxon>Bacillota</taxon>
        <taxon>Bacilli</taxon>
        <taxon>Bacillales</taxon>
        <taxon>Bacillaceae</taxon>
        <taxon>Virgibacillus</taxon>
    </lineage>
</organism>
<gene>
    <name evidence="1" type="ORF">AFK71_04885</name>
</gene>
<proteinExistence type="predicted"/>
<accession>A0A0L0QTX7</accession>
<dbReference type="Proteomes" id="UP000036780">
    <property type="component" value="Unassembled WGS sequence"/>
</dbReference>
<dbReference type="OrthoDB" id="2706506at2"/>
<evidence type="ECO:0000313" key="2">
    <source>
        <dbReference type="Proteomes" id="UP000036780"/>
    </source>
</evidence>
<protein>
    <submittedName>
        <fullName evidence="1">Hydrolase</fullName>
    </submittedName>
</protein>
<sequence>MEKQKYYVQMGSGEISRVKYHNNDEFVIYATEEDIVQLREAFDEANASGIRTFFRAHIPIVPYHNDSSNDEYDNNMAKAYKLVHDLGNEQTKAHIADMGILENDT</sequence>
<keyword evidence="1" id="KW-0378">Hydrolase</keyword>
<dbReference type="GeneID" id="66869898"/>
<evidence type="ECO:0000313" key="1">
    <source>
        <dbReference type="EMBL" id="KNE22130.1"/>
    </source>
</evidence>
<keyword evidence="2" id="KW-1185">Reference proteome</keyword>